<organism evidence="5 8">
    <name type="scientific">Candidatus Hodgkinia cicadicola</name>
    <dbReference type="NCBI Taxonomy" id="573658"/>
    <lineage>
        <taxon>Bacteria</taxon>
        <taxon>Pseudomonadati</taxon>
        <taxon>Pseudomonadota</taxon>
        <taxon>Alphaproteobacteria</taxon>
        <taxon>Hyphomicrobiales</taxon>
        <taxon>Candidatus Hodgkinia</taxon>
    </lineage>
</organism>
<protein>
    <recommendedName>
        <fullName evidence="1">DNA-directed DNA polymerase</fullName>
        <ecNumber evidence="1">2.7.7.7</ecNumber>
    </recommendedName>
</protein>
<keyword evidence="5" id="KW-0808">Transferase</keyword>
<dbReference type="SMART" id="SM00479">
    <property type="entry name" value="EXOIII"/>
    <property type="match status" value="1"/>
</dbReference>
<dbReference type="EMBL" id="NXGM01000088">
    <property type="protein sequence ID" value="PIM95177.1"/>
    <property type="molecule type" value="Genomic_DNA"/>
</dbReference>
<evidence type="ECO:0000256" key="3">
    <source>
        <dbReference type="ARBA" id="ARBA00049244"/>
    </source>
</evidence>
<comment type="caution">
    <text evidence="5">The sequence shown here is derived from an EMBL/GenBank/DDBJ whole genome shotgun (WGS) entry which is preliminary data.</text>
</comment>
<dbReference type="PANTHER" id="PTHR30231:SF41">
    <property type="entry name" value="DNA POLYMERASE III SUBUNIT EPSILON"/>
    <property type="match status" value="1"/>
</dbReference>
<dbReference type="PANTHER" id="PTHR30231">
    <property type="entry name" value="DNA POLYMERASE III SUBUNIT EPSILON"/>
    <property type="match status" value="1"/>
</dbReference>
<comment type="function">
    <text evidence="2">DNA polymerase III is a complex, multichain enzyme responsible for most of the replicative synthesis in bacteria. The epsilon subunit contain the editing function and is a proofreading 3'-5' exonuclease.</text>
</comment>
<dbReference type="Pfam" id="PF00929">
    <property type="entry name" value="RNase_T"/>
    <property type="match status" value="1"/>
</dbReference>
<feature type="domain" description="Exonuclease" evidence="4">
    <location>
        <begin position="14"/>
        <end position="183"/>
    </location>
</feature>
<proteinExistence type="predicted"/>
<evidence type="ECO:0000259" key="4">
    <source>
        <dbReference type="SMART" id="SM00479"/>
    </source>
</evidence>
<dbReference type="EMBL" id="NXGM01000012">
    <property type="protein sequence ID" value="PIM95570.1"/>
    <property type="molecule type" value="Genomic_DNA"/>
</dbReference>
<dbReference type="SUPFAM" id="SSF53098">
    <property type="entry name" value="Ribonuclease H-like"/>
    <property type="match status" value="1"/>
</dbReference>
<dbReference type="GO" id="GO:0003887">
    <property type="term" value="F:DNA-directed DNA polymerase activity"/>
    <property type="evidence" value="ECO:0007669"/>
    <property type="project" value="UniProtKB-EC"/>
</dbReference>
<evidence type="ECO:0000313" key="8">
    <source>
        <dbReference type="Proteomes" id="UP000228684"/>
    </source>
</evidence>
<comment type="catalytic activity">
    <reaction evidence="3">
        <text>DNA(n) + a 2'-deoxyribonucleoside 5'-triphosphate = DNA(n+1) + diphosphate</text>
        <dbReference type="Rhea" id="RHEA:22508"/>
        <dbReference type="Rhea" id="RHEA-COMP:17339"/>
        <dbReference type="Rhea" id="RHEA-COMP:17340"/>
        <dbReference type="ChEBI" id="CHEBI:33019"/>
        <dbReference type="ChEBI" id="CHEBI:61560"/>
        <dbReference type="ChEBI" id="CHEBI:173112"/>
        <dbReference type="EC" id="2.7.7.7"/>
    </reaction>
</comment>
<dbReference type="InterPro" id="IPR013520">
    <property type="entry name" value="Ribonucl_H"/>
</dbReference>
<evidence type="ECO:0000313" key="5">
    <source>
        <dbReference type="EMBL" id="PIM95177.1"/>
    </source>
</evidence>
<evidence type="ECO:0000313" key="7">
    <source>
        <dbReference type="EMBL" id="PIM95570.1"/>
    </source>
</evidence>
<evidence type="ECO:0000313" key="6">
    <source>
        <dbReference type="EMBL" id="PIM95183.1"/>
    </source>
</evidence>
<dbReference type="Gene3D" id="3.30.420.10">
    <property type="entry name" value="Ribonuclease H-like superfamily/Ribonuclease H"/>
    <property type="match status" value="1"/>
</dbReference>
<name>A0ABX4MF93_9HYPH</name>
<dbReference type="InterPro" id="IPR012337">
    <property type="entry name" value="RNaseH-like_sf"/>
</dbReference>
<evidence type="ECO:0000256" key="2">
    <source>
        <dbReference type="ARBA" id="ARBA00025483"/>
    </source>
</evidence>
<accession>A0ABX4MF93</accession>
<dbReference type="InterPro" id="IPR006054">
    <property type="entry name" value="DnaQ"/>
</dbReference>
<dbReference type="EC" id="2.7.7.7" evidence="1"/>
<gene>
    <name evidence="5" type="primary">dnaQ</name>
    <name evidence="5" type="ORF">magneo_245</name>
    <name evidence="6" type="ORF">magneo_251</name>
    <name evidence="7" type="ORF">magneo_77</name>
</gene>
<sequence>MKLNKLFNTTTYIYEIIIDTETTGLDPKHDRIVELAVIEIINGKRTSRVFHSYFNPFPIKVNISAMTIHGLTNEFLSTKPKFKERVNQFLDLIKNRSLIAHNATFDAVMINNELTRIGLTNIPNNRWIDTLKLTRNLFSGKHNSLNILCKRYKLKPNGQSHSAINNCKNLLTLYNLMYFNKTKSILKLSND</sequence>
<keyword evidence="8" id="KW-1185">Reference proteome</keyword>
<evidence type="ECO:0000256" key="1">
    <source>
        <dbReference type="ARBA" id="ARBA00012417"/>
    </source>
</evidence>
<dbReference type="InterPro" id="IPR036397">
    <property type="entry name" value="RNaseH_sf"/>
</dbReference>
<reference evidence="5 8" key="1">
    <citation type="submission" date="2017-09" db="EMBL/GenBank/DDBJ databases">
        <authorList>
            <person name="Campbell M.A."/>
            <person name="Lukasik P."/>
            <person name="Simon C."/>
            <person name="McCutcheon J.P."/>
        </authorList>
    </citation>
    <scope>NUCLEOTIDE SEQUENCE [LARGE SCALE GENOMIC DNA]</scope>
    <source>
        <strain evidence="5 8">MAGNEO</strain>
    </source>
</reference>
<keyword evidence="5" id="KW-0548">Nucleotidyltransferase</keyword>
<dbReference type="EMBL" id="NXGM01000088">
    <property type="protein sequence ID" value="PIM95183.1"/>
    <property type="molecule type" value="Genomic_DNA"/>
</dbReference>
<dbReference type="Proteomes" id="UP000228684">
    <property type="component" value="Unassembled WGS sequence"/>
</dbReference>
<dbReference type="NCBIfam" id="TIGR00573">
    <property type="entry name" value="dnaq"/>
    <property type="match status" value="1"/>
</dbReference>